<organism evidence="1 2">
    <name type="scientific">Clitoria ternatea</name>
    <name type="common">Butterfly pea</name>
    <dbReference type="NCBI Taxonomy" id="43366"/>
    <lineage>
        <taxon>Eukaryota</taxon>
        <taxon>Viridiplantae</taxon>
        <taxon>Streptophyta</taxon>
        <taxon>Embryophyta</taxon>
        <taxon>Tracheophyta</taxon>
        <taxon>Spermatophyta</taxon>
        <taxon>Magnoliopsida</taxon>
        <taxon>eudicotyledons</taxon>
        <taxon>Gunneridae</taxon>
        <taxon>Pentapetalae</taxon>
        <taxon>rosids</taxon>
        <taxon>fabids</taxon>
        <taxon>Fabales</taxon>
        <taxon>Fabaceae</taxon>
        <taxon>Papilionoideae</taxon>
        <taxon>50 kb inversion clade</taxon>
        <taxon>NPAAA clade</taxon>
        <taxon>indigoferoid/millettioid clade</taxon>
        <taxon>Phaseoleae</taxon>
        <taxon>Clitoria</taxon>
    </lineage>
</organism>
<dbReference type="EMBL" id="JAYKXN010000001">
    <property type="protein sequence ID" value="KAK7316893.1"/>
    <property type="molecule type" value="Genomic_DNA"/>
</dbReference>
<accession>A0AAN9Q2V6</accession>
<keyword evidence="2" id="KW-1185">Reference proteome</keyword>
<dbReference type="Proteomes" id="UP001359559">
    <property type="component" value="Unassembled WGS sequence"/>
</dbReference>
<reference evidence="1 2" key="1">
    <citation type="submission" date="2024-01" db="EMBL/GenBank/DDBJ databases">
        <title>The genomes of 5 underutilized Papilionoideae crops provide insights into root nodulation and disease resistance.</title>
        <authorList>
            <person name="Yuan L."/>
        </authorList>
    </citation>
    <scope>NUCLEOTIDE SEQUENCE [LARGE SCALE GENOMIC DNA]</scope>
    <source>
        <strain evidence="1">LY-2023</strain>
        <tissue evidence="1">Leaf</tissue>
    </source>
</reference>
<gene>
    <name evidence="1" type="ORF">RJT34_00678</name>
</gene>
<name>A0AAN9Q2V6_CLITE</name>
<comment type="caution">
    <text evidence="1">The sequence shown here is derived from an EMBL/GenBank/DDBJ whole genome shotgun (WGS) entry which is preliminary data.</text>
</comment>
<sequence>MLSVLRVHLSSDIPIVGCELTPYVLLHQPDKTVTTDDVPEAAPLDGHFLRYKWSVILFDSSFSSPCTVITIVVDYLSFNVLVQSDHYEEFFAPELDKHGYCGLYKGKTNEVVAVVFCFLIVEFNKAAQSLTDPLIVTTQRKTTLNRLVKNEMMRYLLISFFKEWMPVRHANVHFSSDILCPRRFLQLFSLCRSSLDELRVGE</sequence>
<protein>
    <submittedName>
        <fullName evidence="1">Uncharacterized protein</fullName>
    </submittedName>
</protein>
<evidence type="ECO:0000313" key="2">
    <source>
        <dbReference type="Proteomes" id="UP001359559"/>
    </source>
</evidence>
<dbReference type="AlphaFoldDB" id="A0AAN9Q2V6"/>
<evidence type="ECO:0000313" key="1">
    <source>
        <dbReference type="EMBL" id="KAK7316893.1"/>
    </source>
</evidence>
<proteinExistence type="predicted"/>